<evidence type="ECO:0000313" key="2">
    <source>
        <dbReference type="EMBL" id="PRY85784.1"/>
    </source>
</evidence>
<dbReference type="PANTHER" id="PTHR48267">
    <property type="entry name" value="CUPREDOXIN SUPERFAMILY PROTEIN"/>
    <property type="match status" value="1"/>
</dbReference>
<feature type="domain" description="Plastocyanin-like" evidence="1">
    <location>
        <begin position="554"/>
        <end position="696"/>
    </location>
</feature>
<gene>
    <name evidence="2" type="ORF">CLV74_1146</name>
</gene>
<accession>A0A2T0WGY5</accession>
<evidence type="ECO:0000259" key="1">
    <source>
        <dbReference type="Pfam" id="PF07731"/>
    </source>
</evidence>
<dbReference type="PANTHER" id="PTHR48267:SF1">
    <property type="entry name" value="BILIRUBIN OXIDASE"/>
    <property type="match status" value="1"/>
</dbReference>
<protein>
    <submittedName>
        <fullName evidence="2">FtsP/CotA-like multicopper oxidase with cupredoxin domain</fullName>
    </submittedName>
</protein>
<organism evidence="2 3">
    <name type="scientific">Donghicola tyrosinivorans</name>
    <dbReference type="NCBI Taxonomy" id="1652492"/>
    <lineage>
        <taxon>Bacteria</taxon>
        <taxon>Pseudomonadati</taxon>
        <taxon>Pseudomonadota</taxon>
        <taxon>Alphaproteobacteria</taxon>
        <taxon>Rhodobacterales</taxon>
        <taxon>Roseobacteraceae</taxon>
        <taxon>Donghicola</taxon>
    </lineage>
</organism>
<dbReference type="GO" id="GO:0005507">
    <property type="term" value="F:copper ion binding"/>
    <property type="evidence" value="ECO:0007669"/>
    <property type="project" value="InterPro"/>
</dbReference>
<dbReference type="Pfam" id="PF07731">
    <property type="entry name" value="Cu-oxidase_2"/>
    <property type="match status" value="1"/>
</dbReference>
<dbReference type="Gene3D" id="2.60.40.420">
    <property type="entry name" value="Cupredoxins - blue copper proteins"/>
    <property type="match status" value="3"/>
</dbReference>
<dbReference type="AlphaFoldDB" id="A0A2T0WGY5"/>
<reference evidence="2 3" key="1">
    <citation type="submission" date="2018-03" db="EMBL/GenBank/DDBJ databases">
        <title>Genomic Encyclopedia of Archaeal and Bacterial Type Strains, Phase II (KMG-II): from individual species to whole genera.</title>
        <authorList>
            <person name="Goeker M."/>
        </authorList>
    </citation>
    <scope>NUCLEOTIDE SEQUENCE [LARGE SCALE GENOMIC DNA]</scope>
    <source>
        <strain evidence="2 3">DSM 100212</strain>
    </source>
</reference>
<sequence length="699" mass="78022">MTDIGKRVYSKHAFTNDLPINPRIDTRKTSNLTMQIQETDQFLGMYDEQGNKLKTEVWGYAGPGIPAGFHGPTIIAYENKPLTITWNNELDVDGHLLPVDDTIHQARPTEGTIDEGIIPIVTHLHGGHTDAIYDGSPDQWYTPNGGTSAPAEPEFPVIHFKWGFGIFENRWEKLWDKAVDNFSDNPKGLYSLILKYFPDQYQPPEPTPAPTDAPGSTGIDFVGTSFTYDNSQESAPLWYHDHALGITRLNVYAGLAGMYLLQDGTREKLAKKHYLPDLDDVVDIVIQDYSFDEDGNLYYPGHSGDVLPGDPDSTVLDEVGNDFFDHNGMDAASALPEYFGDVILANGMAWPTHDVARGDVQFTLLNGSDSRFYKLELDNAYVSATIVGSEGGLMPRAREVFDGDGIQEADEFIILAPAERLDIVFDFSKLKDNDKVTLLNTGPAYEPYKGVNYETGELNVATAATIDDPVGAIMQFDVDGSLRAEHLRLRDGKKLNRDFDKIKGSDIDHTRKLGLFEGADEWGRIKPLLGTAEEGALHSNEMTPDGAFGPLSYMAPITEKVQLNSYEYWDIFNFSEDAHPVHIHLIQFQNVAKYAIDYLDDDGDGIPDDINGDGQITYGSQRKGDVLGVNNDVMIFDKEKLPFRAEDEGWQDTTTVGPKEMVRVAAYYDKPGEYVWHCHILSHEDNDMMRSFVVEDMLV</sequence>
<dbReference type="GO" id="GO:0016491">
    <property type="term" value="F:oxidoreductase activity"/>
    <property type="evidence" value="ECO:0007669"/>
    <property type="project" value="InterPro"/>
</dbReference>
<dbReference type="OrthoDB" id="9757546at2"/>
<evidence type="ECO:0000313" key="3">
    <source>
        <dbReference type="Proteomes" id="UP000238392"/>
    </source>
</evidence>
<proteinExistence type="predicted"/>
<comment type="caution">
    <text evidence="2">The sequence shown here is derived from an EMBL/GenBank/DDBJ whole genome shotgun (WGS) entry which is preliminary data.</text>
</comment>
<dbReference type="SUPFAM" id="SSF49503">
    <property type="entry name" value="Cupredoxins"/>
    <property type="match status" value="2"/>
</dbReference>
<dbReference type="InterPro" id="IPR011706">
    <property type="entry name" value="Cu-oxidase_C"/>
</dbReference>
<dbReference type="InterPro" id="IPR045087">
    <property type="entry name" value="Cu-oxidase_fam"/>
</dbReference>
<dbReference type="Proteomes" id="UP000238392">
    <property type="component" value="Unassembled WGS sequence"/>
</dbReference>
<keyword evidence="3" id="KW-1185">Reference proteome</keyword>
<dbReference type="InterPro" id="IPR008972">
    <property type="entry name" value="Cupredoxin"/>
</dbReference>
<dbReference type="EMBL" id="PVTQ01000014">
    <property type="protein sequence ID" value="PRY85784.1"/>
    <property type="molecule type" value="Genomic_DNA"/>
</dbReference>
<name>A0A2T0WGY5_9RHOB</name>